<dbReference type="RefSeq" id="WP_043146599.1">
    <property type="nucleotide sequence ID" value="NZ_JSUQ01000031.1"/>
</dbReference>
<dbReference type="InterPro" id="IPR029017">
    <property type="entry name" value="Enolase-like_N"/>
</dbReference>
<dbReference type="InterPro" id="IPR013342">
    <property type="entry name" value="Mandelate_racemase_C"/>
</dbReference>
<evidence type="ECO:0000313" key="4">
    <source>
        <dbReference type="Proteomes" id="UP000030960"/>
    </source>
</evidence>
<sequence>MKVKSVETFILRVPLEGRTFYSSQAKFPERNSLLVKITTEDGVVGWGEGGQYGPPAPVAACIDQVLAPILIGGSACTPIATSESLYAFSRDFGQRGTYIEALSAIDIALWDIWGKVVGQPVHALMGGAFRDRVTAYATGCYYPDQPWQMDRILGDLETEAASYVESGFDILKIKIGLLSVEDDLKRVAAVRRSAGDRIKLLVDANHAYTPVNAIRIGKALGDFGVHFLEEPVVPEDRAGYRRVRDAIDVPVAGGECEFTRFGFRDLFLEQCVDIAQPDICVCGGLSEFQKIQALAGSFGILTIPHVWGSGIAVAAALHALAVIPPTPHTANPVALQNEPVVEFDRKHNPLRDNLLEENFTLKDGCVAVPTGPGLGIAVNEEVLNRYRTAA</sequence>
<dbReference type="Pfam" id="PF13378">
    <property type="entry name" value="MR_MLE_C"/>
    <property type="match status" value="1"/>
</dbReference>
<proteinExistence type="predicted"/>
<dbReference type="Gene3D" id="3.20.20.120">
    <property type="entry name" value="Enolase-like C-terminal domain"/>
    <property type="match status" value="1"/>
</dbReference>
<dbReference type="GO" id="GO:0016829">
    <property type="term" value="F:lyase activity"/>
    <property type="evidence" value="ECO:0007669"/>
    <property type="project" value="UniProtKB-KW"/>
</dbReference>
<dbReference type="PATRIC" id="fig|1515334.3.peg.5377"/>
<protein>
    <submittedName>
        <fullName evidence="3">Mandelate racemase</fullName>
    </submittedName>
</protein>
<dbReference type="OrthoDB" id="9802699at2"/>
<dbReference type="InterPro" id="IPR018110">
    <property type="entry name" value="Mandel_Rmase/mucon_lact_enz_CS"/>
</dbReference>
<dbReference type="Proteomes" id="UP000030960">
    <property type="component" value="Unassembled WGS sequence"/>
</dbReference>
<evidence type="ECO:0000256" key="1">
    <source>
        <dbReference type="ARBA" id="ARBA00023239"/>
    </source>
</evidence>
<dbReference type="AlphaFoldDB" id="A0A0B3RQJ3"/>
<evidence type="ECO:0000313" key="3">
    <source>
        <dbReference type="EMBL" id="KHQ50137.1"/>
    </source>
</evidence>
<dbReference type="PROSITE" id="PS00908">
    <property type="entry name" value="MR_MLE_1"/>
    <property type="match status" value="1"/>
</dbReference>
<evidence type="ECO:0000259" key="2">
    <source>
        <dbReference type="SMART" id="SM00922"/>
    </source>
</evidence>
<dbReference type="PANTHER" id="PTHR48080">
    <property type="entry name" value="D-GALACTONATE DEHYDRATASE-RELATED"/>
    <property type="match status" value="1"/>
</dbReference>
<dbReference type="Gene3D" id="3.30.390.10">
    <property type="entry name" value="Enolase-like, N-terminal domain"/>
    <property type="match status" value="1"/>
</dbReference>
<dbReference type="PROSITE" id="PS00909">
    <property type="entry name" value="MR_MLE_2"/>
    <property type="match status" value="1"/>
</dbReference>
<dbReference type="InterPro" id="IPR034593">
    <property type="entry name" value="DgoD-like"/>
</dbReference>
<dbReference type="CDD" id="cd03316">
    <property type="entry name" value="MR_like"/>
    <property type="match status" value="1"/>
</dbReference>
<comment type="caution">
    <text evidence="3">The sequence shown here is derived from an EMBL/GenBank/DDBJ whole genome shotgun (WGS) entry which is preliminary data.</text>
</comment>
<gene>
    <name evidence="3" type="ORF">OA50_05368</name>
</gene>
<dbReference type="SUPFAM" id="SSF54826">
    <property type="entry name" value="Enolase N-terminal domain-like"/>
    <property type="match status" value="1"/>
</dbReference>
<accession>A0A0B3RQJ3</accession>
<dbReference type="InterPro" id="IPR036849">
    <property type="entry name" value="Enolase-like_C_sf"/>
</dbReference>
<dbReference type="SUPFAM" id="SSF51604">
    <property type="entry name" value="Enolase C-terminal domain-like"/>
    <property type="match status" value="1"/>
</dbReference>
<dbReference type="GO" id="GO:0000287">
    <property type="term" value="F:magnesium ion binding"/>
    <property type="evidence" value="ECO:0007669"/>
    <property type="project" value="UniProtKB-ARBA"/>
</dbReference>
<feature type="domain" description="Mandelate racemase/muconate lactonizing enzyme C-terminal" evidence="2">
    <location>
        <begin position="153"/>
        <end position="250"/>
    </location>
</feature>
<name>A0A0B3RQJ3_9RHOB</name>
<keyword evidence="1" id="KW-0456">Lyase</keyword>
<dbReference type="InterPro" id="IPR029065">
    <property type="entry name" value="Enolase_C-like"/>
</dbReference>
<reference evidence="3 4" key="1">
    <citation type="submission" date="2014-10" db="EMBL/GenBank/DDBJ databases">
        <title>Genome sequence of Ponticoccus sp. strain UMTAT08 isolated from clonal culture of toxic dinoflagellate Alexandrium tamiyavanichii.</title>
        <authorList>
            <person name="Gan H.Y."/>
            <person name="Muhd D.-D."/>
            <person name="Mohd Noor M.E."/>
            <person name="Yeong Y.S."/>
            <person name="Usup G."/>
        </authorList>
    </citation>
    <scope>NUCLEOTIDE SEQUENCE [LARGE SCALE GENOMIC DNA]</scope>
    <source>
        <strain evidence="3 4">UMTAT08</strain>
    </source>
</reference>
<dbReference type="SFLD" id="SFLDS00001">
    <property type="entry name" value="Enolase"/>
    <property type="match status" value="1"/>
</dbReference>
<dbReference type="Pfam" id="PF02746">
    <property type="entry name" value="MR_MLE_N"/>
    <property type="match status" value="1"/>
</dbReference>
<organism evidence="3 4">
    <name type="scientific">Mameliella alba</name>
    <dbReference type="NCBI Taxonomy" id="561184"/>
    <lineage>
        <taxon>Bacteria</taxon>
        <taxon>Pseudomonadati</taxon>
        <taxon>Pseudomonadota</taxon>
        <taxon>Alphaproteobacteria</taxon>
        <taxon>Rhodobacterales</taxon>
        <taxon>Roseobacteraceae</taxon>
        <taxon>Mameliella</taxon>
    </lineage>
</organism>
<dbReference type="GO" id="GO:0009063">
    <property type="term" value="P:amino acid catabolic process"/>
    <property type="evidence" value="ECO:0007669"/>
    <property type="project" value="InterPro"/>
</dbReference>
<keyword evidence="4" id="KW-1185">Reference proteome</keyword>
<dbReference type="PANTHER" id="PTHR48080:SF2">
    <property type="entry name" value="D-GALACTONATE DEHYDRATASE"/>
    <property type="match status" value="1"/>
</dbReference>
<dbReference type="SMART" id="SM00922">
    <property type="entry name" value="MR_MLE"/>
    <property type="match status" value="1"/>
</dbReference>
<dbReference type="InterPro" id="IPR013341">
    <property type="entry name" value="Mandelate_racemase_N_dom"/>
</dbReference>
<dbReference type="EMBL" id="JSUQ01000031">
    <property type="protein sequence ID" value="KHQ50137.1"/>
    <property type="molecule type" value="Genomic_DNA"/>
</dbReference>
<dbReference type="SFLD" id="SFLDG00179">
    <property type="entry name" value="mandelate_racemase"/>
    <property type="match status" value="1"/>
</dbReference>